<proteinExistence type="predicted"/>
<reference evidence="1 2" key="1">
    <citation type="submission" date="2023-01" db="EMBL/GenBank/DDBJ databases">
        <authorList>
            <person name="Kreplak J."/>
        </authorList>
    </citation>
    <scope>NUCLEOTIDE SEQUENCE [LARGE SCALE GENOMIC DNA]</scope>
</reference>
<keyword evidence="2" id="KW-1185">Reference proteome</keyword>
<accession>A0AAV1AW56</accession>
<name>A0AAV1AW56_VICFA</name>
<evidence type="ECO:0000313" key="1">
    <source>
        <dbReference type="EMBL" id="CAI8613527.1"/>
    </source>
</evidence>
<gene>
    <name evidence="1" type="ORF">VFH_V084840</name>
</gene>
<sequence length="118" mass="13514">MTQRLHRNRYRSGTTVKSKFSASSILLQLSASHFTSLSASDEPHTSVRSQSPSLIGAAVNKYYDSSHYHLRFNSLRLFLLQFPHCCCYENHVGEGVHVCSRRNTKMLSEMYVMSLQKQ</sequence>
<dbReference type="EMBL" id="OX451740">
    <property type="protein sequence ID" value="CAI8613527.1"/>
    <property type="molecule type" value="Genomic_DNA"/>
</dbReference>
<organism evidence="1 2">
    <name type="scientific">Vicia faba</name>
    <name type="common">Broad bean</name>
    <name type="synonym">Faba vulgaris</name>
    <dbReference type="NCBI Taxonomy" id="3906"/>
    <lineage>
        <taxon>Eukaryota</taxon>
        <taxon>Viridiplantae</taxon>
        <taxon>Streptophyta</taxon>
        <taxon>Embryophyta</taxon>
        <taxon>Tracheophyta</taxon>
        <taxon>Spermatophyta</taxon>
        <taxon>Magnoliopsida</taxon>
        <taxon>eudicotyledons</taxon>
        <taxon>Gunneridae</taxon>
        <taxon>Pentapetalae</taxon>
        <taxon>rosids</taxon>
        <taxon>fabids</taxon>
        <taxon>Fabales</taxon>
        <taxon>Fabaceae</taxon>
        <taxon>Papilionoideae</taxon>
        <taxon>50 kb inversion clade</taxon>
        <taxon>NPAAA clade</taxon>
        <taxon>Hologalegina</taxon>
        <taxon>IRL clade</taxon>
        <taxon>Fabeae</taxon>
        <taxon>Vicia</taxon>
    </lineage>
</organism>
<dbReference type="Proteomes" id="UP001157006">
    <property type="component" value="Chromosome 5"/>
</dbReference>
<dbReference type="AlphaFoldDB" id="A0AAV1AW56"/>
<evidence type="ECO:0000313" key="2">
    <source>
        <dbReference type="Proteomes" id="UP001157006"/>
    </source>
</evidence>
<protein>
    <submittedName>
        <fullName evidence="1">Uncharacterized protein</fullName>
    </submittedName>
</protein>